<dbReference type="InterPro" id="IPR003418">
    <property type="entry name" value="Fumarate_red_D"/>
</dbReference>
<proteinExistence type="predicted"/>
<dbReference type="Proteomes" id="UP001156682">
    <property type="component" value="Unassembled WGS sequence"/>
</dbReference>
<accession>A0ABQ6A0P2</accession>
<evidence type="ECO:0000256" key="1">
    <source>
        <dbReference type="ARBA" id="ARBA00022475"/>
    </source>
</evidence>
<feature type="transmembrane region" description="Helical" evidence="5">
    <location>
        <begin position="14"/>
        <end position="36"/>
    </location>
</feature>
<sequence length="119" mass="13650">MQQNKQLKRSDEPIWWGLFSAGGVCFAVFLPSIILFYGLLLPLELVILDYKQASQWFFGFWGLIFIGAVIIFPAFHSLHRIRHALYDVKFQQKTLIKWLTMGFAGLLSATSLLIWVIGS</sequence>
<keyword evidence="2 5" id="KW-0812">Transmembrane</keyword>
<evidence type="ECO:0000256" key="5">
    <source>
        <dbReference type="SAM" id="Phobius"/>
    </source>
</evidence>
<evidence type="ECO:0000256" key="4">
    <source>
        <dbReference type="ARBA" id="ARBA00023136"/>
    </source>
</evidence>
<reference evidence="7" key="1">
    <citation type="journal article" date="2019" name="Int. J. Syst. Evol. Microbiol.">
        <title>The Global Catalogue of Microorganisms (GCM) 10K type strain sequencing project: providing services to taxonomists for standard genome sequencing and annotation.</title>
        <authorList>
            <consortium name="The Broad Institute Genomics Platform"/>
            <consortium name="The Broad Institute Genome Sequencing Center for Infectious Disease"/>
            <person name="Wu L."/>
            <person name="Ma J."/>
        </authorList>
    </citation>
    <scope>NUCLEOTIDE SEQUENCE [LARGE SCALE GENOMIC DNA]</scope>
    <source>
        <strain evidence="7">NBRC 100033</strain>
    </source>
</reference>
<protein>
    <submittedName>
        <fullName evidence="6">Fumarate reductase subunit D</fullName>
    </submittedName>
</protein>
<keyword evidence="7" id="KW-1185">Reference proteome</keyword>
<keyword evidence="4 5" id="KW-0472">Membrane</keyword>
<feature type="transmembrane region" description="Helical" evidence="5">
    <location>
        <begin position="95"/>
        <end position="117"/>
    </location>
</feature>
<feature type="transmembrane region" description="Helical" evidence="5">
    <location>
        <begin position="56"/>
        <end position="75"/>
    </location>
</feature>
<organism evidence="6 7">
    <name type="scientific">Marinospirillum insulare</name>
    <dbReference type="NCBI Taxonomy" id="217169"/>
    <lineage>
        <taxon>Bacteria</taxon>
        <taxon>Pseudomonadati</taxon>
        <taxon>Pseudomonadota</taxon>
        <taxon>Gammaproteobacteria</taxon>
        <taxon>Oceanospirillales</taxon>
        <taxon>Oceanospirillaceae</taxon>
        <taxon>Marinospirillum</taxon>
    </lineage>
</organism>
<comment type="caution">
    <text evidence="6">The sequence shown here is derived from an EMBL/GenBank/DDBJ whole genome shotgun (WGS) entry which is preliminary data.</text>
</comment>
<evidence type="ECO:0000313" key="6">
    <source>
        <dbReference type="EMBL" id="GLR65222.1"/>
    </source>
</evidence>
<dbReference type="EMBL" id="BSOR01000079">
    <property type="protein sequence ID" value="GLR65222.1"/>
    <property type="molecule type" value="Genomic_DNA"/>
</dbReference>
<evidence type="ECO:0000256" key="3">
    <source>
        <dbReference type="ARBA" id="ARBA00022989"/>
    </source>
</evidence>
<dbReference type="Gene3D" id="1.20.1300.10">
    <property type="entry name" value="Fumarate reductase/succinate dehydrogenase, transmembrane subunit"/>
    <property type="match status" value="1"/>
</dbReference>
<evidence type="ECO:0000256" key="2">
    <source>
        <dbReference type="ARBA" id="ARBA00022692"/>
    </source>
</evidence>
<dbReference type="InterPro" id="IPR034804">
    <property type="entry name" value="SQR/QFR_C/D"/>
</dbReference>
<evidence type="ECO:0000313" key="7">
    <source>
        <dbReference type="Proteomes" id="UP001156682"/>
    </source>
</evidence>
<dbReference type="Pfam" id="PF02313">
    <property type="entry name" value="Fumarate_red_D"/>
    <property type="match status" value="1"/>
</dbReference>
<name>A0ABQ6A0P2_9GAMM</name>
<dbReference type="RefSeq" id="WP_027850905.1">
    <property type="nucleotide sequence ID" value="NZ_BSOR01000079.1"/>
</dbReference>
<dbReference type="SUPFAM" id="SSF81343">
    <property type="entry name" value="Fumarate reductase respiratory complex transmembrane subunits"/>
    <property type="match status" value="1"/>
</dbReference>
<gene>
    <name evidence="6" type="primary">frdD</name>
    <name evidence="6" type="ORF">GCM10007878_26610</name>
</gene>
<dbReference type="NCBIfam" id="NF003977">
    <property type="entry name" value="PRK05470.1-1"/>
    <property type="match status" value="1"/>
</dbReference>
<keyword evidence="1" id="KW-1003">Cell membrane</keyword>
<keyword evidence="3 5" id="KW-1133">Transmembrane helix</keyword>